<organism evidence="6 7">
    <name type="scientific">Tupaia chinensis</name>
    <name type="common">Chinese tree shrew</name>
    <name type="synonym">Tupaia belangeri chinensis</name>
    <dbReference type="NCBI Taxonomy" id="246437"/>
    <lineage>
        <taxon>Eukaryota</taxon>
        <taxon>Metazoa</taxon>
        <taxon>Chordata</taxon>
        <taxon>Craniata</taxon>
        <taxon>Vertebrata</taxon>
        <taxon>Euteleostomi</taxon>
        <taxon>Mammalia</taxon>
        <taxon>Eutheria</taxon>
        <taxon>Euarchontoglires</taxon>
        <taxon>Scandentia</taxon>
        <taxon>Tupaiidae</taxon>
        <taxon>Tupaia</taxon>
    </lineage>
</organism>
<reference evidence="7" key="2">
    <citation type="journal article" date="2013" name="Nat. Commun.">
        <title>Genome of the Chinese tree shrew.</title>
        <authorList>
            <person name="Fan Y."/>
            <person name="Huang Z.Y."/>
            <person name="Cao C.C."/>
            <person name="Chen C.S."/>
            <person name="Chen Y.X."/>
            <person name="Fan D.D."/>
            <person name="He J."/>
            <person name="Hou H.L."/>
            <person name="Hu L."/>
            <person name="Hu X.T."/>
            <person name="Jiang X.T."/>
            <person name="Lai R."/>
            <person name="Lang Y.S."/>
            <person name="Liang B."/>
            <person name="Liao S.G."/>
            <person name="Mu D."/>
            <person name="Ma Y.Y."/>
            <person name="Niu Y.Y."/>
            <person name="Sun X.Q."/>
            <person name="Xia J.Q."/>
            <person name="Xiao J."/>
            <person name="Xiong Z.Q."/>
            <person name="Xu L."/>
            <person name="Yang L."/>
            <person name="Zhang Y."/>
            <person name="Zhao W."/>
            <person name="Zhao X.D."/>
            <person name="Zheng Y.T."/>
            <person name="Zhou J.M."/>
            <person name="Zhu Y.B."/>
            <person name="Zhang G.J."/>
            <person name="Wang J."/>
            <person name="Yao Y.G."/>
        </authorList>
    </citation>
    <scope>NUCLEOTIDE SEQUENCE [LARGE SCALE GENOMIC DNA]</scope>
</reference>
<name>L9KGL6_TUPCH</name>
<evidence type="ECO:0000313" key="6">
    <source>
        <dbReference type="EMBL" id="ELW61823.1"/>
    </source>
</evidence>
<keyword evidence="7" id="KW-1185">Reference proteome</keyword>
<keyword evidence="3" id="KW-0809">Transit peptide</keyword>
<dbReference type="Gene3D" id="4.10.95.10">
    <property type="entry name" value="Cytochrome c oxidase, subunit VIa"/>
    <property type="match status" value="1"/>
</dbReference>
<evidence type="ECO:0000313" key="7">
    <source>
        <dbReference type="Proteomes" id="UP000011518"/>
    </source>
</evidence>
<reference evidence="7" key="1">
    <citation type="submission" date="2012-07" db="EMBL/GenBank/DDBJ databases">
        <title>Genome of the Chinese tree shrew, a rising model animal genetically related to primates.</title>
        <authorList>
            <person name="Zhang G."/>
            <person name="Fan Y."/>
            <person name="Yao Y."/>
            <person name="Huang Z."/>
        </authorList>
    </citation>
    <scope>NUCLEOTIDE SEQUENCE [LARGE SCALE GENOMIC DNA]</scope>
</reference>
<dbReference type="STRING" id="246437.L9KGL6"/>
<dbReference type="SUPFAM" id="SSF81411">
    <property type="entry name" value="Mitochondrial cytochrome c oxidase subunit VIa"/>
    <property type="match status" value="1"/>
</dbReference>
<dbReference type="Proteomes" id="UP000011518">
    <property type="component" value="Unassembled WGS sequence"/>
</dbReference>
<evidence type="ECO:0000256" key="1">
    <source>
        <dbReference type="ARBA" id="ARBA00004273"/>
    </source>
</evidence>
<dbReference type="InParanoid" id="L9KGL6"/>
<dbReference type="InterPro" id="IPR001349">
    <property type="entry name" value="Cyt_c_oxidase_su6a"/>
</dbReference>
<dbReference type="GO" id="GO:0030234">
    <property type="term" value="F:enzyme regulator activity"/>
    <property type="evidence" value="ECO:0007669"/>
    <property type="project" value="TreeGrafter"/>
</dbReference>
<accession>L9KGL6</accession>
<keyword evidence="5" id="KW-0472">Membrane</keyword>
<proteinExistence type="predicted"/>
<evidence type="ECO:0000256" key="4">
    <source>
        <dbReference type="ARBA" id="ARBA00023128"/>
    </source>
</evidence>
<dbReference type="PANTHER" id="PTHR11504:SF4">
    <property type="entry name" value="CYTOCHROME C OXIDASE SUBUNIT 6A1, MITOCHONDRIAL"/>
    <property type="match status" value="1"/>
</dbReference>
<dbReference type="GO" id="GO:0005743">
    <property type="term" value="C:mitochondrial inner membrane"/>
    <property type="evidence" value="ECO:0007669"/>
    <property type="project" value="UniProtKB-SubCell"/>
</dbReference>
<evidence type="ECO:0000256" key="2">
    <source>
        <dbReference type="ARBA" id="ARBA00022792"/>
    </source>
</evidence>
<dbReference type="InterPro" id="IPR036418">
    <property type="entry name" value="Cyt_c_oxidase_su6a_sf"/>
</dbReference>
<evidence type="ECO:0000256" key="5">
    <source>
        <dbReference type="ARBA" id="ARBA00023136"/>
    </source>
</evidence>
<keyword evidence="4" id="KW-0496">Mitochondrion</keyword>
<evidence type="ECO:0000256" key="3">
    <source>
        <dbReference type="ARBA" id="ARBA00022946"/>
    </source>
</evidence>
<gene>
    <name evidence="6" type="ORF">TREES_T100014217</name>
</gene>
<protein>
    <submittedName>
        <fullName evidence="6">Cytochrome c oxidase subunit 6A1, mitochondrial</fullName>
    </submittedName>
</protein>
<comment type="subcellular location">
    <subcellularLocation>
        <location evidence="1">Mitochondrion inner membrane</location>
    </subcellularLocation>
</comment>
<sequence length="89" mass="9730">MLNDFLKSHHGEHGRPEFIAYAHLRIRSKPFPWGDGLWGSGVVEDLGSLLQPMLRELRPCACSPPAVDVKASSGLGWLRKEASLPPGQG</sequence>
<dbReference type="PANTHER" id="PTHR11504">
    <property type="entry name" value="CYTOCHROME C OXIDASE POLYPEPTIDE VIA"/>
    <property type="match status" value="1"/>
</dbReference>
<dbReference type="AlphaFoldDB" id="L9KGL6"/>
<dbReference type="GO" id="GO:0006123">
    <property type="term" value="P:mitochondrial electron transport, cytochrome c to oxygen"/>
    <property type="evidence" value="ECO:0007669"/>
    <property type="project" value="TreeGrafter"/>
</dbReference>
<dbReference type="EMBL" id="KB320853">
    <property type="protein sequence ID" value="ELW61823.1"/>
    <property type="molecule type" value="Genomic_DNA"/>
</dbReference>
<keyword evidence="2" id="KW-0999">Mitochondrion inner membrane</keyword>